<comment type="cofactor">
    <cofactor evidence="2">
        <name>Zn(2+)</name>
        <dbReference type="ChEBI" id="CHEBI:29105"/>
    </cofactor>
</comment>
<evidence type="ECO:0000256" key="17">
    <source>
        <dbReference type="ARBA" id="ARBA00078074"/>
    </source>
</evidence>
<dbReference type="PANTHER" id="PTHR43501:SF1">
    <property type="entry name" value="CYTOSOL NON-SPECIFIC DIPEPTIDASE"/>
    <property type="match status" value="1"/>
</dbReference>
<evidence type="ECO:0000259" key="18">
    <source>
        <dbReference type="Pfam" id="PF07687"/>
    </source>
</evidence>
<reference evidence="19 20" key="1">
    <citation type="submission" date="2018-06" db="EMBL/GenBank/DDBJ databases">
        <title>Genomic Encyclopedia of Type Strains, Phase IV (KMG-IV): sequencing the most valuable type-strain genomes for metagenomic binning, comparative biology and taxonomic classification.</title>
        <authorList>
            <person name="Goeker M."/>
        </authorList>
    </citation>
    <scope>NUCLEOTIDE SEQUENCE [LARGE SCALE GENOMIC DNA]</scope>
    <source>
        <strain evidence="19 20">DSM 22112</strain>
    </source>
</reference>
<gene>
    <name evidence="19" type="ORF">DES36_101265</name>
</gene>
<evidence type="ECO:0000313" key="20">
    <source>
        <dbReference type="Proteomes" id="UP000253490"/>
    </source>
</evidence>
<dbReference type="PIRSF" id="PIRSF016599">
    <property type="entry name" value="Xaa-His_dipept"/>
    <property type="match status" value="1"/>
</dbReference>
<evidence type="ECO:0000256" key="4">
    <source>
        <dbReference type="ARBA" id="ARBA00022723"/>
    </source>
</evidence>
<dbReference type="Gene3D" id="3.40.630.10">
    <property type="entry name" value="Zn peptidases"/>
    <property type="match status" value="2"/>
</dbReference>
<dbReference type="PANTHER" id="PTHR43501">
    <property type="entry name" value="CYTOSOL NON-SPECIFIC DIPEPTIDASE"/>
    <property type="match status" value="1"/>
</dbReference>
<evidence type="ECO:0000256" key="13">
    <source>
        <dbReference type="ARBA" id="ARBA00071271"/>
    </source>
</evidence>
<evidence type="ECO:0000313" key="19">
    <source>
        <dbReference type="EMBL" id="RBP70206.1"/>
    </source>
</evidence>
<accession>A0A366IFT7</accession>
<dbReference type="InterPro" id="IPR002933">
    <property type="entry name" value="Peptidase_M20"/>
</dbReference>
<evidence type="ECO:0000256" key="8">
    <source>
        <dbReference type="ARBA" id="ARBA00023285"/>
    </source>
</evidence>
<keyword evidence="5" id="KW-0378">Hydrolase</keyword>
<dbReference type="EMBL" id="QNRX01000001">
    <property type="protein sequence ID" value="RBP70206.1"/>
    <property type="molecule type" value="Genomic_DNA"/>
</dbReference>
<keyword evidence="4" id="KW-0479">Metal-binding</keyword>
<evidence type="ECO:0000256" key="14">
    <source>
        <dbReference type="ARBA" id="ARBA00075285"/>
    </source>
</evidence>
<dbReference type="Pfam" id="PF07687">
    <property type="entry name" value="M20_dimer"/>
    <property type="match status" value="1"/>
</dbReference>
<name>A0A366IFT7_9FIRM</name>
<evidence type="ECO:0000256" key="11">
    <source>
        <dbReference type="ARBA" id="ARBA00044252"/>
    </source>
</evidence>
<dbReference type="GO" id="GO:0005829">
    <property type="term" value="C:cytosol"/>
    <property type="evidence" value="ECO:0007669"/>
    <property type="project" value="TreeGrafter"/>
</dbReference>
<feature type="domain" description="Peptidase M20 dimerisation" evidence="18">
    <location>
        <begin position="209"/>
        <end position="293"/>
    </location>
</feature>
<evidence type="ECO:0000256" key="16">
    <source>
        <dbReference type="ARBA" id="ARBA00077688"/>
    </source>
</evidence>
<dbReference type="GO" id="GO:0006508">
    <property type="term" value="P:proteolysis"/>
    <property type="evidence" value="ECO:0007669"/>
    <property type="project" value="UniProtKB-KW"/>
</dbReference>
<evidence type="ECO:0000256" key="10">
    <source>
        <dbReference type="ARBA" id="ARBA00038976"/>
    </source>
</evidence>
<evidence type="ECO:0000256" key="1">
    <source>
        <dbReference type="ARBA" id="ARBA00001941"/>
    </source>
</evidence>
<dbReference type="FunFam" id="3.40.630.10:FF:000072">
    <property type="entry name" value="Aminoacyl-histidine dipeptidase"/>
    <property type="match status" value="1"/>
</dbReference>
<dbReference type="InterPro" id="IPR001160">
    <property type="entry name" value="Peptidase_M20C"/>
</dbReference>
<evidence type="ECO:0000256" key="15">
    <source>
        <dbReference type="ARBA" id="ARBA00076004"/>
    </source>
</evidence>
<keyword evidence="7" id="KW-0482">Metalloprotease</keyword>
<dbReference type="GO" id="GO:0070573">
    <property type="term" value="F:metallodipeptidase activity"/>
    <property type="evidence" value="ECO:0007669"/>
    <property type="project" value="TreeGrafter"/>
</dbReference>
<evidence type="ECO:0000256" key="7">
    <source>
        <dbReference type="ARBA" id="ARBA00023049"/>
    </source>
</evidence>
<dbReference type="FunFam" id="3.40.630.10:FF:000015">
    <property type="entry name" value="Aminoacyl-histidine dipeptidase PepD"/>
    <property type="match status" value="1"/>
</dbReference>
<organism evidence="19 20">
    <name type="scientific">Alkalibaculum bacchi</name>
    <dbReference type="NCBI Taxonomy" id="645887"/>
    <lineage>
        <taxon>Bacteria</taxon>
        <taxon>Bacillati</taxon>
        <taxon>Bacillota</taxon>
        <taxon>Clostridia</taxon>
        <taxon>Eubacteriales</taxon>
        <taxon>Eubacteriaceae</taxon>
        <taxon>Alkalibaculum</taxon>
    </lineage>
</organism>
<dbReference type="RefSeq" id="WP_113919413.1">
    <property type="nucleotide sequence ID" value="NZ_QNRX01000001.1"/>
</dbReference>
<evidence type="ECO:0000256" key="6">
    <source>
        <dbReference type="ARBA" id="ARBA00022833"/>
    </source>
</evidence>
<comment type="caution">
    <text evidence="19">The sequence shown here is derived from an EMBL/GenBank/DDBJ whole genome shotgun (WGS) entry which is preliminary data.</text>
</comment>
<evidence type="ECO:0000256" key="3">
    <source>
        <dbReference type="ARBA" id="ARBA00022670"/>
    </source>
</evidence>
<comment type="cofactor">
    <cofactor evidence="1">
        <name>Co(2+)</name>
        <dbReference type="ChEBI" id="CHEBI:48828"/>
    </cofactor>
</comment>
<dbReference type="Proteomes" id="UP000253490">
    <property type="component" value="Unassembled WGS sequence"/>
</dbReference>
<keyword evidence="8" id="KW-0170">Cobalt</keyword>
<dbReference type="PRINTS" id="PR00934">
    <property type="entry name" value="XHISDIPTASE"/>
</dbReference>
<dbReference type="Pfam" id="PF01546">
    <property type="entry name" value="Peptidase_M20"/>
    <property type="match status" value="1"/>
</dbReference>
<dbReference type="CDD" id="cd03890">
    <property type="entry name" value="M20_pepD"/>
    <property type="match status" value="1"/>
</dbReference>
<evidence type="ECO:0000256" key="12">
    <source>
        <dbReference type="ARBA" id="ARBA00061423"/>
    </source>
</evidence>
<proteinExistence type="inferred from homology"/>
<evidence type="ECO:0000256" key="2">
    <source>
        <dbReference type="ARBA" id="ARBA00001947"/>
    </source>
</evidence>
<keyword evidence="6" id="KW-0862">Zinc</keyword>
<keyword evidence="20" id="KW-1185">Reference proteome</keyword>
<dbReference type="OrthoDB" id="9773892at2"/>
<sequence length="484" mass="53832">MTDLFYEYEPKEVLRYFAEISQIPRGSGEEKAISDYLVSFATNRGLEVFQDAYNNVLIKKEASPGYEDAPIVILQGHMDMVWEKNKDVEHDFLTQGIKLRIVDGHIYAENTTLGADNGIAVAMTLALLDCKNISHPKIEAVFTVEEETGLTGATNFDGSKLSGRYLINLDSEDDTEIMVSCAGGIRIHHEVDLQYMSAPKNSLCYKISITGLKGGHSGMDINLNRANANKLLARILYDIKRAKKMHLVDIWGGSKDNAIPREAEATIVVCDSVQVVFESAMKKFQELFAEEYATSDPNISVSVSLVDDCKRCLTKETTEKIVNLLMILPNGVQTMSADMKDLVESSINTAVLAIKEDILDVTSSARSSVNSKKDTIVEICQCIADTLKIEMNTNSAYPGWALDKDSKLRDQAIDSYYRLFGTEPKIVATHAGVECGIFKEKISDLDMISIGPNMYDVHTPNEHVSIASIEKSWQWLLEILRTIE</sequence>
<dbReference type="NCBIfam" id="TIGR01893">
    <property type="entry name" value="aa-his-dipept"/>
    <property type="match status" value="1"/>
</dbReference>
<dbReference type="GO" id="GO:0046872">
    <property type="term" value="F:metal ion binding"/>
    <property type="evidence" value="ECO:0007669"/>
    <property type="project" value="UniProtKB-KW"/>
</dbReference>
<keyword evidence="3" id="KW-0645">Protease</keyword>
<dbReference type="SUPFAM" id="SSF53187">
    <property type="entry name" value="Zn-dependent exopeptidases"/>
    <property type="match status" value="1"/>
</dbReference>
<dbReference type="AlphaFoldDB" id="A0A366IFT7"/>
<dbReference type="InterPro" id="IPR011650">
    <property type="entry name" value="Peptidase_M20_dimer"/>
</dbReference>
<comment type="similarity">
    <text evidence="12">Belongs to the peptidase M20C family.</text>
</comment>
<dbReference type="EC" id="3.4.13.18" evidence="10"/>
<comment type="catalytic activity">
    <reaction evidence="9">
        <text>Hydrolysis of dipeptides, preferentially hydrophobic dipeptides including prolyl amino acids.</text>
        <dbReference type="EC" id="3.4.13.18"/>
    </reaction>
</comment>
<protein>
    <recommendedName>
        <fullName evidence="13">Cytosol non-specific dipeptidase</fullName>
        <ecNumber evidence="10">3.4.13.18</ecNumber>
    </recommendedName>
    <alternativeName>
        <fullName evidence="16">Aminoacyl-histidine dipeptidase</fullName>
    </alternativeName>
    <alternativeName>
        <fullName evidence="15">Beta-alanyl-histidine dipeptidase</fullName>
    </alternativeName>
    <alternativeName>
        <fullName evidence="14">Carnosinase</fullName>
    </alternativeName>
    <alternativeName>
        <fullName evidence="11">Peptidase D</fullName>
    </alternativeName>
    <alternativeName>
        <fullName evidence="17">Xaa-His dipeptidase</fullName>
    </alternativeName>
</protein>
<evidence type="ECO:0000256" key="9">
    <source>
        <dbReference type="ARBA" id="ARBA00036421"/>
    </source>
</evidence>
<evidence type="ECO:0000256" key="5">
    <source>
        <dbReference type="ARBA" id="ARBA00022801"/>
    </source>
</evidence>